<dbReference type="RefSeq" id="XP_029231380.1">
    <property type="nucleotide sequence ID" value="XM_029368512.1"/>
</dbReference>
<sequence>MLRRLPDWGAALLARQATAARVGLFTPLRGVRHNRHDSCSEELASRYFDLQDVPADRLTHHYWDDVDSPYDGAFLLDEFPLAEGGGDNEEHVLQPDRRLLSQEYL</sequence>
<proteinExistence type="predicted"/>
<keyword evidence="2" id="KW-1185">Reference proteome</keyword>
<protein>
    <submittedName>
        <fullName evidence="1">Uncharacterized protein</fullName>
    </submittedName>
</protein>
<comment type="caution">
    <text evidence="1">The sequence shown here is derived from an EMBL/GenBank/DDBJ whole genome shotgun (WGS) entry which is preliminary data.</text>
</comment>
<dbReference type="AlphaFoldDB" id="A0A422Q895"/>
<name>A0A422Q895_9TRYP</name>
<dbReference type="Proteomes" id="UP000284403">
    <property type="component" value="Unassembled WGS sequence"/>
</dbReference>
<gene>
    <name evidence="1" type="ORF">Tco025E_01574</name>
</gene>
<reference evidence="1 2" key="1">
    <citation type="journal article" date="2018" name="BMC Genomics">
        <title>Genomic comparison of Trypanosoma conorhini and Trypanosoma rangeli to Trypanosoma cruzi strains of high and low virulence.</title>
        <authorList>
            <person name="Bradwell K.R."/>
            <person name="Koparde V.N."/>
            <person name="Matveyev A.V."/>
            <person name="Serrano M.G."/>
            <person name="Alves J.M."/>
            <person name="Parikh H."/>
            <person name="Huang B."/>
            <person name="Lee V."/>
            <person name="Espinosa-Alvarez O."/>
            <person name="Ortiz P.A."/>
            <person name="Costa-Martins A.G."/>
            <person name="Teixeira M.M."/>
            <person name="Buck G.A."/>
        </authorList>
    </citation>
    <scope>NUCLEOTIDE SEQUENCE [LARGE SCALE GENOMIC DNA]</scope>
    <source>
        <strain evidence="1 2">025E</strain>
    </source>
</reference>
<dbReference type="EMBL" id="MKKU01000054">
    <property type="protein sequence ID" value="RNF26174.1"/>
    <property type="molecule type" value="Genomic_DNA"/>
</dbReference>
<dbReference type="GeneID" id="40315185"/>
<organism evidence="1 2">
    <name type="scientific">Trypanosoma conorhini</name>
    <dbReference type="NCBI Taxonomy" id="83891"/>
    <lineage>
        <taxon>Eukaryota</taxon>
        <taxon>Discoba</taxon>
        <taxon>Euglenozoa</taxon>
        <taxon>Kinetoplastea</taxon>
        <taxon>Metakinetoplastina</taxon>
        <taxon>Trypanosomatida</taxon>
        <taxon>Trypanosomatidae</taxon>
        <taxon>Trypanosoma</taxon>
    </lineage>
</organism>
<dbReference type="OrthoDB" id="258639at2759"/>
<accession>A0A422Q895</accession>
<evidence type="ECO:0000313" key="2">
    <source>
        <dbReference type="Proteomes" id="UP000284403"/>
    </source>
</evidence>
<evidence type="ECO:0000313" key="1">
    <source>
        <dbReference type="EMBL" id="RNF26174.1"/>
    </source>
</evidence>